<evidence type="ECO:0000256" key="3">
    <source>
        <dbReference type="PROSITE-ProRule" id="PRU00023"/>
    </source>
</evidence>
<feature type="repeat" description="ANK" evidence="3">
    <location>
        <begin position="122"/>
        <end position="154"/>
    </location>
</feature>
<evidence type="ECO:0000313" key="4">
    <source>
        <dbReference type="EMBL" id="KAF2427822.1"/>
    </source>
</evidence>
<sequence length="414" mass="44889">MAGNLTLIESIIEREVDVSRQKSLVNEANASGDTPVLLACKSGHAAVVMRLLDAKADAGISNIHNENGLHWFSSFDPKDIFEIAWALVQNGARLHQTAEDITAGPELTLMSKQNANLFHRLNPGTPLHRAVGSANMDAIVSLLNLGADPTFEFRSTIPLCRAANLRRPDILETLLGFTPCSFDINSLYAGILSKSGKRNVSILQRAIIAPKAQVHYKSYQPYVDTLLVETVRLLLRAGIKGATSPSAPHAVDLCIWRRENAALELPLDHKPSSALWLPELENGMAMGPLFLSNATENEQAFDSFVDAGTPIDSVLRFGTTAGLSALHQCVKDLNQNTGLARRLLDMGIDVNAIFDHEASDTALLYALQSSNFDHAELLVAYGATLTAESPSAIRGNVMGELLNWDPVPMLLRAL</sequence>
<dbReference type="SMART" id="SM00248">
    <property type="entry name" value="ANK"/>
    <property type="match status" value="5"/>
</dbReference>
<evidence type="ECO:0000313" key="5">
    <source>
        <dbReference type="Proteomes" id="UP000800235"/>
    </source>
</evidence>
<evidence type="ECO:0000256" key="1">
    <source>
        <dbReference type="ARBA" id="ARBA00022737"/>
    </source>
</evidence>
<dbReference type="PROSITE" id="PS50088">
    <property type="entry name" value="ANK_REPEAT"/>
    <property type="match status" value="2"/>
</dbReference>
<dbReference type="PANTHER" id="PTHR24198:SF165">
    <property type="entry name" value="ANKYRIN REPEAT-CONTAINING PROTEIN-RELATED"/>
    <property type="match status" value="1"/>
</dbReference>
<proteinExistence type="predicted"/>
<dbReference type="Pfam" id="PF00023">
    <property type="entry name" value="Ank"/>
    <property type="match status" value="1"/>
</dbReference>
<protein>
    <submittedName>
        <fullName evidence="4">Ankyrin</fullName>
    </submittedName>
</protein>
<keyword evidence="5" id="KW-1185">Reference proteome</keyword>
<dbReference type="PANTHER" id="PTHR24198">
    <property type="entry name" value="ANKYRIN REPEAT AND PROTEIN KINASE DOMAIN-CONTAINING PROTEIN"/>
    <property type="match status" value="1"/>
</dbReference>
<name>A0A9P4NMP6_9PEZI</name>
<dbReference type="InterPro" id="IPR036770">
    <property type="entry name" value="Ankyrin_rpt-contain_sf"/>
</dbReference>
<dbReference type="PROSITE" id="PS50297">
    <property type="entry name" value="ANK_REP_REGION"/>
    <property type="match status" value="2"/>
</dbReference>
<dbReference type="EMBL" id="MU007057">
    <property type="protein sequence ID" value="KAF2427822.1"/>
    <property type="molecule type" value="Genomic_DNA"/>
</dbReference>
<organism evidence="4 5">
    <name type="scientific">Tothia fuscella</name>
    <dbReference type="NCBI Taxonomy" id="1048955"/>
    <lineage>
        <taxon>Eukaryota</taxon>
        <taxon>Fungi</taxon>
        <taxon>Dikarya</taxon>
        <taxon>Ascomycota</taxon>
        <taxon>Pezizomycotina</taxon>
        <taxon>Dothideomycetes</taxon>
        <taxon>Pleosporomycetidae</taxon>
        <taxon>Venturiales</taxon>
        <taxon>Cylindrosympodiaceae</taxon>
        <taxon>Tothia</taxon>
    </lineage>
</organism>
<feature type="repeat" description="ANK" evidence="3">
    <location>
        <begin position="31"/>
        <end position="63"/>
    </location>
</feature>
<comment type="caution">
    <text evidence="4">The sequence shown here is derived from an EMBL/GenBank/DDBJ whole genome shotgun (WGS) entry which is preliminary data.</text>
</comment>
<dbReference type="Proteomes" id="UP000800235">
    <property type="component" value="Unassembled WGS sequence"/>
</dbReference>
<accession>A0A9P4NMP6</accession>
<keyword evidence="2 3" id="KW-0040">ANK repeat</keyword>
<dbReference type="SUPFAM" id="SSF48403">
    <property type="entry name" value="Ankyrin repeat"/>
    <property type="match status" value="1"/>
</dbReference>
<dbReference type="Gene3D" id="1.25.40.20">
    <property type="entry name" value="Ankyrin repeat-containing domain"/>
    <property type="match status" value="3"/>
</dbReference>
<gene>
    <name evidence="4" type="ORF">EJ08DRAFT_720002</name>
</gene>
<dbReference type="InterPro" id="IPR002110">
    <property type="entry name" value="Ankyrin_rpt"/>
</dbReference>
<keyword evidence="1" id="KW-0677">Repeat</keyword>
<dbReference type="AlphaFoldDB" id="A0A9P4NMP6"/>
<evidence type="ECO:0000256" key="2">
    <source>
        <dbReference type="ARBA" id="ARBA00023043"/>
    </source>
</evidence>
<dbReference type="OrthoDB" id="3918771at2759"/>
<reference evidence="4" key="1">
    <citation type="journal article" date="2020" name="Stud. Mycol.">
        <title>101 Dothideomycetes genomes: a test case for predicting lifestyles and emergence of pathogens.</title>
        <authorList>
            <person name="Haridas S."/>
            <person name="Albert R."/>
            <person name="Binder M."/>
            <person name="Bloem J."/>
            <person name="Labutti K."/>
            <person name="Salamov A."/>
            <person name="Andreopoulos B."/>
            <person name="Baker S."/>
            <person name="Barry K."/>
            <person name="Bills G."/>
            <person name="Bluhm B."/>
            <person name="Cannon C."/>
            <person name="Castanera R."/>
            <person name="Culley D."/>
            <person name="Daum C."/>
            <person name="Ezra D."/>
            <person name="Gonzalez J."/>
            <person name="Henrissat B."/>
            <person name="Kuo A."/>
            <person name="Liang C."/>
            <person name="Lipzen A."/>
            <person name="Lutzoni F."/>
            <person name="Magnuson J."/>
            <person name="Mondo S."/>
            <person name="Nolan M."/>
            <person name="Ohm R."/>
            <person name="Pangilinan J."/>
            <person name="Park H.-J."/>
            <person name="Ramirez L."/>
            <person name="Alfaro M."/>
            <person name="Sun H."/>
            <person name="Tritt A."/>
            <person name="Yoshinaga Y."/>
            <person name="Zwiers L.-H."/>
            <person name="Turgeon B."/>
            <person name="Goodwin S."/>
            <person name="Spatafora J."/>
            <person name="Crous P."/>
            <person name="Grigoriev I."/>
        </authorList>
    </citation>
    <scope>NUCLEOTIDE SEQUENCE</scope>
    <source>
        <strain evidence="4">CBS 130266</strain>
    </source>
</reference>